<reference evidence="1 2" key="1">
    <citation type="journal article" date="2019" name="Genome Biol. Evol.">
        <title>Insights into the evolution of the New World diploid cottons (Gossypium, subgenus Houzingenia) based on genome sequencing.</title>
        <authorList>
            <person name="Grover C.E."/>
            <person name="Arick M.A. 2nd"/>
            <person name="Thrash A."/>
            <person name="Conover J.L."/>
            <person name="Sanders W.S."/>
            <person name="Peterson D.G."/>
            <person name="Frelichowski J.E."/>
            <person name="Scheffler J.A."/>
            <person name="Scheffler B.E."/>
            <person name="Wendel J.F."/>
        </authorList>
    </citation>
    <scope>NUCLEOTIDE SEQUENCE [LARGE SCALE GENOMIC DNA]</scope>
    <source>
        <strain evidence="1">4</strain>
        <tissue evidence="1">Leaf</tissue>
    </source>
</reference>
<protein>
    <submittedName>
        <fullName evidence="1">Uncharacterized protein</fullName>
    </submittedName>
</protein>
<evidence type="ECO:0000313" key="1">
    <source>
        <dbReference type="EMBL" id="MBA0731712.1"/>
    </source>
</evidence>
<dbReference type="Proteomes" id="UP000593574">
    <property type="component" value="Unassembled WGS sequence"/>
</dbReference>
<comment type="caution">
    <text evidence="1">The sequence shown here is derived from an EMBL/GenBank/DDBJ whole genome shotgun (WGS) entry which is preliminary data.</text>
</comment>
<gene>
    <name evidence="1" type="ORF">Golax_020350</name>
</gene>
<proteinExistence type="predicted"/>
<name>A0A7J9B690_9ROSI</name>
<organism evidence="1 2">
    <name type="scientific">Gossypium laxum</name>
    <dbReference type="NCBI Taxonomy" id="34288"/>
    <lineage>
        <taxon>Eukaryota</taxon>
        <taxon>Viridiplantae</taxon>
        <taxon>Streptophyta</taxon>
        <taxon>Embryophyta</taxon>
        <taxon>Tracheophyta</taxon>
        <taxon>Spermatophyta</taxon>
        <taxon>Magnoliopsida</taxon>
        <taxon>eudicotyledons</taxon>
        <taxon>Gunneridae</taxon>
        <taxon>Pentapetalae</taxon>
        <taxon>rosids</taxon>
        <taxon>malvids</taxon>
        <taxon>Malvales</taxon>
        <taxon>Malvaceae</taxon>
        <taxon>Malvoideae</taxon>
        <taxon>Gossypium</taxon>
    </lineage>
</organism>
<dbReference type="AlphaFoldDB" id="A0A7J9B690"/>
<accession>A0A7J9B690</accession>
<evidence type="ECO:0000313" key="2">
    <source>
        <dbReference type="Proteomes" id="UP000593574"/>
    </source>
</evidence>
<keyword evidence="2" id="KW-1185">Reference proteome</keyword>
<feature type="non-terminal residue" evidence="1">
    <location>
        <position position="1"/>
    </location>
</feature>
<dbReference type="EMBL" id="JABEZV010450493">
    <property type="protein sequence ID" value="MBA0731712.1"/>
    <property type="molecule type" value="Genomic_DNA"/>
</dbReference>
<sequence>CLGEFLREFSVFERKANLGGFEPKKWPKNVLMETRERSRKNSRSRDIVSNLDGQVDHLEKYMVGVKETLEVIEGRPNKLDSIKVQLMDYVVGALRSNWEAMRKTLNATMDD</sequence>